<dbReference type="AlphaFoldDB" id="A0A927RAF7"/>
<dbReference type="Proteomes" id="UP000638648">
    <property type="component" value="Unassembled WGS sequence"/>
</dbReference>
<feature type="region of interest" description="Disordered" evidence="3">
    <location>
        <begin position="132"/>
        <end position="165"/>
    </location>
</feature>
<dbReference type="Pfam" id="PF13490">
    <property type="entry name" value="zf-HC2"/>
    <property type="match status" value="1"/>
</dbReference>
<evidence type="ECO:0000259" key="5">
    <source>
        <dbReference type="Pfam" id="PF13490"/>
    </source>
</evidence>
<feature type="compositionally biased region" description="Low complexity" evidence="3">
    <location>
        <begin position="141"/>
        <end position="158"/>
    </location>
</feature>
<keyword evidence="4" id="KW-0812">Transmembrane</keyword>
<keyword evidence="4" id="KW-0472">Membrane</keyword>
<evidence type="ECO:0000313" key="6">
    <source>
        <dbReference type="EMBL" id="MBE1604995.1"/>
    </source>
</evidence>
<comment type="caution">
    <text evidence="6">The sequence shown here is derived from an EMBL/GenBank/DDBJ whole genome shotgun (WGS) entry which is preliminary data.</text>
</comment>
<dbReference type="Gene3D" id="1.10.10.1320">
    <property type="entry name" value="Anti-sigma factor, zinc-finger domain"/>
    <property type="match status" value="1"/>
</dbReference>
<evidence type="ECO:0000313" key="7">
    <source>
        <dbReference type="Proteomes" id="UP000638648"/>
    </source>
</evidence>
<keyword evidence="2" id="KW-0804">Transcription</keyword>
<protein>
    <recommendedName>
        <fullName evidence="5">Putative zinc-finger domain-containing protein</fullName>
    </recommendedName>
</protein>
<gene>
    <name evidence="6" type="ORF">HEB94_001843</name>
</gene>
<feature type="transmembrane region" description="Helical" evidence="4">
    <location>
        <begin position="109"/>
        <end position="130"/>
    </location>
</feature>
<reference evidence="6" key="1">
    <citation type="submission" date="2020-10" db="EMBL/GenBank/DDBJ databases">
        <title>Sequencing the genomes of 1000 actinobacteria strains.</title>
        <authorList>
            <person name="Klenk H.-P."/>
        </authorList>
    </citation>
    <scope>NUCLEOTIDE SEQUENCE</scope>
    <source>
        <strain evidence="6">DSM 45354</strain>
    </source>
</reference>
<keyword evidence="7" id="KW-1185">Reference proteome</keyword>
<evidence type="ECO:0000256" key="4">
    <source>
        <dbReference type="SAM" id="Phobius"/>
    </source>
</evidence>
<dbReference type="RefSeq" id="WP_192749408.1">
    <property type="nucleotide sequence ID" value="NZ_BAABJL010000030.1"/>
</dbReference>
<dbReference type="EMBL" id="JADBEM010000001">
    <property type="protein sequence ID" value="MBE1604995.1"/>
    <property type="molecule type" value="Genomic_DNA"/>
</dbReference>
<organism evidence="6 7">
    <name type="scientific">Actinopolymorpha pittospori</name>
    <dbReference type="NCBI Taxonomy" id="648752"/>
    <lineage>
        <taxon>Bacteria</taxon>
        <taxon>Bacillati</taxon>
        <taxon>Actinomycetota</taxon>
        <taxon>Actinomycetes</taxon>
        <taxon>Propionibacteriales</taxon>
        <taxon>Actinopolymorphaceae</taxon>
        <taxon>Actinopolymorpha</taxon>
    </lineage>
</organism>
<dbReference type="InterPro" id="IPR027383">
    <property type="entry name" value="Znf_put"/>
</dbReference>
<dbReference type="InterPro" id="IPR041916">
    <property type="entry name" value="Anti_sigma_zinc_sf"/>
</dbReference>
<keyword evidence="1" id="KW-0805">Transcription regulation</keyword>
<name>A0A927RAF7_9ACTN</name>
<keyword evidence="4" id="KW-1133">Transmembrane helix</keyword>
<evidence type="ECO:0000256" key="3">
    <source>
        <dbReference type="SAM" id="MobiDB-lite"/>
    </source>
</evidence>
<evidence type="ECO:0000256" key="2">
    <source>
        <dbReference type="ARBA" id="ARBA00023163"/>
    </source>
</evidence>
<evidence type="ECO:0000256" key="1">
    <source>
        <dbReference type="ARBA" id="ARBA00023015"/>
    </source>
</evidence>
<sequence length="273" mass="27261">MTASSHVDDDVLADAHAGLLSEADAAQVEAHLAGCAECAAADQALTDLEDLLRDAGATPLPMPAAVADRLEATLQDESLARSRETGVASLVTARHRDHVRSGRLRPRHILAAAASVAVLAVGGIAAVSLVDRDGGTPVAEGPGTTRSATATPGPTTPGNYAFKPDAGRTDVSKAGFAAAVGGMVTAAPAGTGKDLRPNGSTGIAGNPNVCIARLLNNKDAGNVLDTVPGKFEGTAVILVLTAARGGSDLHVYAVAGCSGGQGRIVQDAPISTR</sequence>
<accession>A0A927RAF7</accession>
<feature type="domain" description="Putative zinc-finger" evidence="5">
    <location>
        <begin position="12"/>
        <end position="39"/>
    </location>
</feature>
<proteinExistence type="predicted"/>